<dbReference type="GO" id="GO:0042802">
    <property type="term" value="F:identical protein binding"/>
    <property type="evidence" value="ECO:0007669"/>
    <property type="project" value="TreeGrafter"/>
</dbReference>
<dbReference type="RefSeq" id="WP_116440873.1">
    <property type="nucleotide sequence ID" value="NZ_BHEO01000001.1"/>
</dbReference>
<dbReference type="PANTHER" id="PTHR40448:SF1">
    <property type="entry name" value="TWO-COMPONENT SENSOR HISTIDINE KINASE"/>
    <property type="match status" value="1"/>
</dbReference>
<keyword evidence="1" id="KW-0472">Membrane</keyword>
<dbReference type="EMBL" id="SLZV01000040">
    <property type="protein sequence ID" value="TCS60837.1"/>
    <property type="molecule type" value="Genomic_DNA"/>
</dbReference>
<feature type="transmembrane region" description="Helical" evidence="1">
    <location>
        <begin position="191"/>
        <end position="211"/>
    </location>
</feature>
<feature type="transmembrane region" description="Helical" evidence="1">
    <location>
        <begin position="35"/>
        <end position="53"/>
    </location>
</feature>
<organism evidence="5 6">
    <name type="scientific">Faecalimonas umbilicata</name>
    <dbReference type="NCBI Taxonomy" id="1912855"/>
    <lineage>
        <taxon>Bacteria</taxon>
        <taxon>Bacillati</taxon>
        <taxon>Bacillota</taxon>
        <taxon>Clostridia</taxon>
        <taxon>Lachnospirales</taxon>
        <taxon>Lachnospiraceae</taxon>
        <taxon>Faecalimonas</taxon>
    </lineage>
</organism>
<evidence type="ECO:0000313" key="5">
    <source>
        <dbReference type="EMBL" id="TCS60837.1"/>
    </source>
</evidence>
<evidence type="ECO:0000259" key="2">
    <source>
        <dbReference type="Pfam" id="PF14501"/>
    </source>
</evidence>
<dbReference type="Proteomes" id="UP000294613">
    <property type="component" value="Unassembled WGS sequence"/>
</dbReference>
<feature type="transmembrane region" description="Helical" evidence="1">
    <location>
        <begin position="130"/>
        <end position="149"/>
    </location>
</feature>
<evidence type="ECO:0000313" key="3">
    <source>
        <dbReference type="EMBL" id="GBU03483.1"/>
    </source>
</evidence>
<proteinExistence type="predicted"/>
<evidence type="ECO:0000313" key="6">
    <source>
        <dbReference type="Proteomes" id="UP000294613"/>
    </source>
</evidence>
<feature type="transmembrane region" description="Helical" evidence="1">
    <location>
        <begin position="161"/>
        <end position="179"/>
    </location>
</feature>
<evidence type="ECO:0000256" key="1">
    <source>
        <dbReference type="SAM" id="Phobius"/>
    </source>
</evidence>
<dbReference type="EMBL" id="BHEO01000001">
    <property type="protein sequence ID" value="GBU03483.1"/>
    <property type="molecule type" value="Genomic_DNA"/>
</dbReference>
<sequence>MWIYQCLDIISTLTEVLGLYLVSTLFCKNPRFSTFINKWIIIGGNFALVYVLTWCTELGAYKIPLLFIISVITLKICYRDSIYCCIISEEVRLMTVVLLSEGIGLLLGNYLYGENMILWIEGYSLLRWEIYIITLVVRLFSFFALYRIYRKFTNQFRVKDFLIITIVFIIGMLSYLYGSVGHLNIHKVEDFIYYIITSLLPTLFILFFVYVQNTIHIREQEQKDKMQIAQLEQQFAYYQEKLKDEEKVRSVYHDMKNHLLVLQRQINSPETAEMVEKIQSQVTVYEDYEHTGNDILDIILKEKSEKAREKHIALSVTADLSDVDFIEPLDISTIFGNGLDNAIEASEKLPEEQRAILVKAGKMQNFFSILIENNCLQSSNNTKKRTTKSDDFLHGFGISNMKKAAEKYGGQLLTKCENEKFILKILISIP</sequence>
<reference evidence="5 6" key="2">
    <citation type="submission" date="2019-03" db="EMBL/GenBank/DDBJ databases">
        <title>Genomic Encyclopedia of Type Strains, Phase IV (KMG-IV): sequencing the most valuable type-strain genomes for metagenomic binning, comparative biology and taxonomic classification.</title>
        <authorList>
            <person name="Goeker M."/>
        </authorList>
    </citation>
    <scope>NUCLEOTIDE SEQUENCE [LARGE SCALE GENOMIC DNA]</scope>
    <source>
        <strain evidence="5 6">DSM 103426</strain>
    </source>
</reference>
<comment type="caution">
    <text evidence="5">The sequence shown here is derived from an EMBL/GenBank/DDBJ whole genome shotgun (WGS) entry which is preliminary data.</text>
</comment>
<gene>
    <name evidence="5" type="ORF">EDD74_14025</name>
    <name evidence="3" type="ORF">FAEUMB_00240</name>
    <name evidence="4" type="ORF">FAEUMB_02540</name>
</gene>
<dbReference type="PANTHER" id="PTHR40448">
    <property type="entry name" value="TWO-COMPONENT SENSOR HISTIDINE KINASE"/>
    <property type="match status" value="1"/>
</dbReference>
<keyword evidence="7" id="KW-1185">Reference proteome</keyword>
<dbReference type="Pfam" id="PF14501">
    <property type="entry name" value="HATPase_c_5"/>
    <property type="match status" value="1"/>
</dbReference>
<name>A0A4R3J661_9FIRM</name>
<evidence type="ECO:0000313" key="7">
    <source>
        <dbReference type="Proteomes" id="UP000702954"/>
    </source>
</evidence>
<dbReference type="Gene3D" id="3.30.565.10">
    <property type="entry name" value="Histidine kinase-like ATPase, C-terminal domain"/>
    <property type="match status" value="1"/>
</dbReference>
<reference evidence="3 7" key="1">
    <citation type="journal article" date="2018" name="Int. J. Syst. Evol. Microbiol.">
        <title>Draft Genome Sequence of Faecalimonas umbilicata JCM 30896T, an Acetate-Producing Bacterium Isolated from Human Feces.</title>
        <authorList>
            <person name="Sakamoto M."/>
            <person name="Ikeyama N."/>
            <person name="Yuki M."/>
            <person name="Ohkuma M."/>
        </authorList>
    </citation>
    <scope>NUCLEOTIDE SEQUENCE [LARGE SCALE GENOMIC DNA]</scope>
    <source>
        <strain evidence="3 7">EGH7</strain>
    </source>
</reference>
<feature type="transmembrane region" description="Helical" evidence="1">
    <location>
        <begin position="59"/>
        <end position="78"/>
    </location>
</feature>
<dbReference type="EMBL" id="BHEO01000002">
    <property type="protein sequence ID" value="GBU03713.1"/>
    <property type="molecule type" value="Genomic_DNA"/>
</dbReference>
<dbReference type="InterPro" id="IPR036890">
    <property type="entry name" value="HATPase_C_sf"/>
</dbReference>
<dbReference type="AlphaFoldDB" id="A0A4R3J661"/>
<feature type="transmembrane region" description="Helical" evidence="1">
    <location>
        <begin position="90"/>
        <end position="110"/>
    </location>
</feature>
<keyword evidence="1" id="KW-1133">Transmembrane helix</keyword>
<feature type="domain" description="Sensor histidine kinase NatK-like C-terminal" evidence="2">
    <location>
        <begin position="327"/>
        <end position="427"/>
    </location>
</feature>
<dbReference type="InterPro" id="IPR032834">
    <property type="entry name" value="NatK-like_C"/>
</dbReference>
<dbReference type="CDD" id="cd16935">
    <property type="entry name" value="HATPase_AgrC-ComD-like"/>
    <property type="match status" value="1"/>
</dbReference>
<keyword evidence="1" id="KW-0812">Transmembrane</keyword>
<accession>A0A4R3J661</accession>
<dbReference type="Proteomes" id="UP000702954">
    <property type="component" value="Unassembled WGS sequence"/>
</dbReference>
<evidence type="ECO:0000313" key="4">
    <source>
        <dbReference type="EMBL" id="GBU03713.1"/>
    </source>
</evidence>
<protein>
    <submittedName>
        <fullName evidence="5">GHKL domain-containing protein</fullName>
    </submittedName>
</protein>
<dbReference type="SUPFAM" id="SSF55874">
    <property type="entry name" value="ATPase domain of HSP90 chaperone/DNA topoisomerase II/histidine kinase"/>
    <property type="match status" value="1"/>
</dbReference>